<organism evidence="2 3">
    <name type="scientific">Maritalea porphyrae</name>
    <dbReference type="NCBI Taxonomy" id="880732"/>
    <lineage>
        <taxon>Bacteria</taxon>
        <taxon>Pseudomonadati</taxon>
        <taxon>Pseudomonadota</taxon>
        <taxon>Alphaproteobacteria</taxon>
        <taxon>Hyphomicrobiales</taxon>
        <taxon>Devosiaceae</taxon>
        <taxon>Maritalea</taxon>
    </lineage>
</organism>
<dbReference type="Pfam" id="PF10115">
    <property type="entry name" value="HlyU"/>
    <property type="match status" value="1"/>
</dbReference>
<evidence type="ECO:0000313" key="3">
    <source>
        <dbReference type="Proteomes" id="UP001161405"/>
    </source>
</evidence>
<reference evidence="2" key="2">
    <citation type="submission" date="2023-01" db="EMBL/GenBank/DDBJ databases">
        <title>Draft genome sequence of Maritalea porphyrae strain NBRC 107169.</title>
        <authorList>
            <person name="Sun Q."/>
            <person name="Mori K."/>
        </authorList>
    </citation>
    <scope>NUCLEOTIDE SEQUENCE</scope>
    <source>
        <strain evidence="2">NBRC 107169</strain>
    </source>
</reference>
<sequence length="96" mass="10180">MSFLKKLFGMGDTAGAPAGPKVLGEESHEGYAIKAIEMKAGSEYQLAGLIEKEIDGELKSSQFIRADRLASADMASTAAIDKGKQIIKEQGDALFS</sequence>
<dbReference type="EMBL" id="BSNI01000001">
    <property type="protein sequence ID" value="GLQ16116.1"/>
    <property type="molecule type" value="Genomic_DNA"/>
</dbReference>
<dbReference type="InterPro" id="IPR018772">
    <property type="entry name" value="Transcription_activator_HlyU"/>
</dbReference>
<evidence type="ECO:0000313" key="2">
    <source>
        <dbReference type="EMBL" id="GLQ16116.1"/>
    </source>
</evidence>
<name>A0ABQ5UP44_9HYPH</name>
<comment type="caution">
    <text evidence="2">The sequence shown here is derived from an EMBL/GenBank/DDBJ whole genome shotgun (WGS) entry which is preliminary data.</text>
</comment>
<dbReference type="RefSeq" id="WP_284361485.1">
    <property type="nucleotide sequence ID" value="NZ_BSNI01000001.1"/>
</dbReference>
<dbReference type="Proteomes" id="UP001161405">
    <property type="component" value="Unassembled WGS sequence"/>
</dbReference>
<protein>
    <recommendedName>
        <fullName evidence="4">Transcriptional activator HlyU</fullName>
    </recommendedName>
</protein>
<evidence type="ECO:0008006" key="4">
    <source>
        <dbReference type="Google" id="ProtNLM"/>
    </source>
</evidence>
<keyword evidence="3" id="KW-1185">Reference proteome</keyword>
<accession>A0ABQ5UP44</accession>
<feature type="region of interest" description="Disordered" evidence="1">
    <location>
        <begin position="1"/>
        <end position="21"/>
    </location>
</feature>
<proteinExistence type="predicted"/>
<reference evidence="2" key="1">
    <citation type="journal article" date="2014" name="Int. J. Syst. Evol. Microbiol.">
        <title>Complete genome of a new Firmicutes species belonging to the dominant human colonic microbiota ('Ruminococcus bicirculans') reveals two chromosomes and a selective capacity to utilize plant glucans.</title>
        <authorList>
            <consortium name="NISC Comparative Sequencing Program"/>
            <person name="Wegmann U."/>
            <person name="Louis P."/>
            <person name="Goesmann A."/>
            <person name="Henrissat B."/>
            <person name="Duncan S.H."/>
            <person name="Flint H.J."/>
        </authorList>
    </citation>
    <scope>NUCLEOTIDE SEQUENCE</scope>
    <source>
        <strain evidence="2">NBRC 107169</strain>
    </source>
</reference>
<gene>
    <name evidence="2" type="ORF">GCM10007879_03650</name>
</gene>
<evidence type="ECO:0000256" key="1">
    <source>
        <dbReference type="SAM" id="MobiDB-lite"/>
    </source>
</evidence>